<dbReference type="EMBL" id="JAUSTQ010000001">
    <property type="protein sequence ID" value="MDQ0158414.1"/>
    <property type="molecule type" value="Genomic_DNA"/>
</dbReference>
<evidence type="ECO:0000313" key="1">
    <source>
        <dbReference type="EMBL" id="MDQ0158414.1"/>
    </source>
</evidence>
<evidence type="ECO:0000313" key="2">
    <source>
        <dbReference type="Proteomes" id="UP001224359"/>
    </source>
</evidence>
<dbReference type="RefSeq" id="WP_306974090.1">
    <property type="nucleotide sequence ID" value="NZ_JAUSTQ010000001.1"/>
</dbReference>
<name>A0ABT9VBW2_9BACI</name>
<accession>A0ABT9VBW2</accession>
<comment type="caution">
    <text evidence="1">The sequence shown here is derived from an EMBL/GenBank/DDBJ whole genome shotgun (WGS) entry which is preliminary data.</text>
</comment>
<reference evidence="1 2" key="1">
    <citation type="submission" date="2023-07" db="EMBL/GenBank/DDBJ databases">
        <title>Genomic Encyclopedia of Type Strains, Phase IV (KMG-IV): sequencing the most valuable type-strain genomes for metagenomic binning, comparative biology and taxonomic classification.</title>
        <authorList>
            <person name="Goeker M."/>
        </authorList>
    </citation>
    <scope>NUCLEOTIDE SEQUENCE [LARGE SCALE GENOMIC DNA]</scope>
    <source>
        <strain evidence="1 2">DSM 16460</strain>
    </source>
</reference>
<dbReference type="Proteomes" id="UP001224359">
    <property type="component" value="Unassembled WGS sequence"/>
</dbReference>
<protein>
    <submittedName>
        <fullName evidence="1">Uncharacterized protein</fullName>
    </submittedName>
</protein>
<gene>
    <name evidence="1" type="ORF">J2S77_000364</name>
</gene>
<organism evidence="1 2">
    <name type="scientific">Alkalibacillus salilacus</name>
    <dbReference type="NCBI Taxonomy" id="284582"/>
    <lineage>
        <taxon>Bacteria</taxon>
        <taxon>Bacillati</taxon>
        <taxon>Bacillota</taxon>
        <taxon>Bacilli</taxon>
        <taxon>Bacillales</taxon>
        <taxon>Bacillaceae</taxon>
        <taxon>Alkalibacillus</taxon>
    </lineage>
</organism>
<proteinExistence type="predicted"/>
<keyword evidence="2" id="KW-1185">Reference proteome</keyword>
<sequence length="67" mass="8118">MENFDENIIIHETLKMMKPKIKKSINHTNYQEQEDVEQEINLKVVEAVKSEKIKPIDFWEFVEKNKK</sequence>